<protein>
    <submittedName>
        <fullName evidence="2">9943_t:CDS:1</fullName>
    </submittedName>
</protein>
<dbReference type="PROSITE" id="PS50011">
    <property type="entry name" value="PROTEIN_KINASE_DOM"/>
    <property type="match status" value="1"/>
</dbReference>
<comment type="caution">
    <text evidence="2">The sequence shown here is derived from an EMBL/GenBank/DDBJ whole genome shotgun (WGS) entry which is preliminary data.</text>
</comment>
<sequence>MSKPENNLDEWINSTDNINDMIDKFIIHLIKIQDEGKDFNLTKDFINKCIAISTRSADDIFKWLKENKNDSKYVFFFGIFIYYYVVDLKEENDVDGFKCFQKTSNDYPIAQLYLGRCYTKGFEKGLEKSCNDKGTEKTFFWYQKAAESGNVIAQFKLTSLYLRGIVHRDFHSGNILCENENDIIISDLGISKLLIESNDNNCVYYGIIPYVAPEIFQLQTCTKASDIYSFGIIMWELMTGRKPFWDRKWDIHLIIEIHDGIRPPIITDAPEGYIELMQKCWDSNPNERPTAYEIIKSINEIIFNEKMNPTKIMESKDIGPILVNDPGVISTGILTNSETFTIGKRKFHDDLIESYDIDASSKRIKSNEETCDESINTIYFSKSLEFDI</sequence>
<feature type="domain" description="Protein kinase" evidence="1">
    <location>
        <begin position="1"/>
        <end position="302"/>
    </location>
</feature>
<dbReference type="PANTHER" id="PTHR44329:SF289">
    <property type="entry name" value="SERINE_THREONINE-PROTEIN KINASE VIK"/>
    <property type="match status" value="1"/>
</dbReference>
<reference evidence="2" key="1">
    <citation type="submission" date="2022-08" db="EMBL/GenBank/DDBJ databases">
        <authorList>
            <person name="Kallberg Y."/>
            <person name="Tangrot J."/>
            <person name="Rosling A."/>
        </authorList>
    </citation>
    <scope>NUCLEOTIDE SEQUENCE</scope>
    <source>
        <strain evidence="2">Wild A</strain>
    </source>
</reference>
<dbReference type="Gene3D" id="1.10.510.10">
    <property type="entry name" value="Transferase(Phosphotransferase) domain 1"/>
    <property type="match status" value="1"/>
</dbReference>
<dbReference type="SUPFAM" id="SSF56112">
    <property type="entry name" value="Protein kinase-like (PK-like)"/>
    <property type="match status" value="1"/>
</dbReference>
<dbReference type="InterPro" id="IPR011009">
    <property type="entry name" value="Kinase-like_dom_sf"/>
</dbReference>
<dbReference type="SUPFAM" id="SSF81901">
    <property type="entry name" value="HCP-like"/>
    <property type="match status" value="1"/>
</dbReference>
<dbReference type="AlphaFoldDB" id="A0A9W4SDF6"/>
<dbReference type="Pfam" id="PF07714">
    <property type="entry name" value="PK_Tyr_Ser-Thr"/>
    <property type="match status" value="1"/>
</dbReference>
<dbReference type="OrthoDB" id="544350at2759"/>
<dbReference type="InterPro" id="IPR001245">
    <property type="entry name" value="Ser-Thr/Tyr_kinase_cat_dom"/>
</dbReference>
<evidence type="ECO:0000313" key="2">
    <source>
        <dbReference type="EMBL" id="CAI2165315.1"/>
    </source>
</evidence>
<dbReference type="EMBL" id="CAMKVN010000214">
    <property type="protein sequence ID" value="CAI2165315.1"/>
    <property type="molecule type" value="Genomic_DNA"/>
</dbReference>
<gene>
    <name evidence="2" type="ORF">FWILDA_LOCUS2010</name>
</gene>
<proteinExistence type="predicted"/>
<dbReference type="SMART" id="SM00220">
    <property type="entry name" value="S_TKc"/>
    <property type="match status" value="1"/>
</dbReference>
<dbReference type="InterPro" id="IPR051681">
    <property type="entry name" value="Ser/Thr_Kinases-Pseudokinases"/>
</dbReference>
<dbReference type="Proteomes" id="UP001153678">
    <property type="component" value="Unassembled WGS sequence"/>
</dbReference>
<evidence type="ECO:0000259" key="1">
    <source>
        <dbReference type="PROSITE" id="PS50011"/>
    </source>
</evidence>
<dbReference type="InterPro" id="IPR000719">
    <property type="entry name" value="Prot_kinase_dom"/>
</dbReference>
<evidence type="ECO:0000313" key="3">
    <source>
        <dbReference type="Proteomes" id="UP001153678"/>
    </source>
</evidence>
<dbReference type="GO" id="GO:0004674">
    <property type="term" value="F:protein serine/threonine kinase activity"/>
    <property type="evidence" value="ECO:0007669"/>
    <property type="project" value="TreeGrafter"/>
</dbReference>
<dbReference type="GO" id="GO:0005524">
    <property type="term" value="F:ATP binding"/>
    <property type="evidence" value="ECO:0007669"/>
    <property type="project" value="InterPro"/>
</dbReference>
<accession>A0A9W4SDF6</accession>
<keyword evidence="3" id="KW-1185">Reference proteome</keyword>
<organism evidence="2 3">
    <name type="scientific">Funneliformis geosporum</name>
    <dbReference type="NCBI Taxonomy" id="1117311"/>
    <lineage>
        <taxon>Eukaryota</taxon>
        <taxon>Fungi</taxon>
        <taxon>Fungi incertae sedis</taxon>
        <taxon>Mucoromycota</taxon>
        <taxon>Glomeromycotina</taxon>
        <taxon>Glomeromycetes</taxon>
        <taxon>Glomerales</taxon>
        <taxon>Glomeraceae</taxon>
        <taxon>Funneliformis</taxon>
    </lineage>
</organism>
<name>A0A9W4SDF6_9GLOM</name>
<dbReference type="PANTHER" id="PTHR44329">
    <property type="entry name" value="SERINE/THREONINE-PROTEIN KINASE TNNI3K-RELATED"/>
    <property type="match status" value="1"/>
</dbReference>
<dbReference type="PRINTS" id="PR00109">
    <property type="entry name" value="TYRKINASE"/>
</dbReference>